<sequence length="217" mass="23907">MALSRGVDPFDLALSPWGFWNWGSDWPTGAVGTLIGGGQGRGSRGEAAASDAPSLVNASVDWIEKPDAHEFKIDLPGLKKGQVKVEVEDGRTLVARGQRQREETKGDERWQGEWELSILRFARAVRLWEFWSLSYARGLGAAVSCSGTVGVVESTLRKRIGRCSGTVGVLDSGVYLTQEDWELARMLGSEQKRRTITILVEVDELQTITKTTKTKKN</sequence>
<reference evidence="5 6" key="1">
    <citation type="journal article" date="2018" name="Cell">
        <title>The Chara Genome: Secondary Complexity and Implications for Plant Terrestrialization.</title>
        <authorList>
            <person name="Nishiyama T."/>
            <person name="Sakayama H."/>
            <person name="Vries J.D."/>
            <person name="Buschmann H."/>
            <person name="Saint-Marcoux D."/>
            <person name="Ullrich K.K."/>
            <person name="Haas F.B."/>
            <person name="Vanderstraeten L."/>
            <person name="Becker D."/>
            <person name="Lang D."/>
            <person name="Vosolsobe S."/>
            <person name="Rombauts S."/>
            <person name="Wilhelmsson P.K.I."/>
            <person name="Janitza P."/>
            <person name="Kern R."/>
            <person name="Heyl A."/>
            <person name="Rumpler F."/>
            <person name="Villalobos L.I.A.C."/>
            <person name="Clay J.M."/>
            <person name="Skokan R."/>
            <person name="Toyoda A."/>
            <person name="Suzuki Y."/>
            <person name="Kagoshima H."/>
            <person name="Schijlen E."/>
            <person name="Tajeshwar N."/>
            <person name="Catarino B."/>
            <person name="Hetherington A.J."/>
            <person name="Saltykova A."/>
            <person name="Bonnot C."/>
            <person name="Breuninger H."/>
            <person name="Symeonidi A."/>
            <person name="Radhakrishnan G.V."/>
            <person name="Van Nieuwerburgh F."/>
            <person name="Deforce D."/>
            <person name="Chang C."/>
            <person name="Karol K.G."/>
            <person name="Hedrich R."/>
            <person name="Ulvskov P."/>
            <person name="Glockner G."/>
            <person name="Delwiche C.F."/>
            <person name="Petrasek J."/>
            <person name="Van de Peer Y."/>
            <person name="Friml J."/>
            <person name="Beilby M."/>
            <person name="Dolan L."/>
            <person name="Kohara Y."/>
            <person name="Sugano S."/>
            <person name="Fujiyama A."/>
            <person name="Delaux P.-M."/>
            <person name="Quint M."/>
            <person name="TheiBen G."/>
            <person name="Hagemann M."/>
            <person name="Harholt J."/>
            <person name="Dunand C."/>
            <person name="Zachgo S."/>
            <person name="Langdale J."/>
            <person name="Maumus F."/>
            <person name="Straeten D.V.D."/>
            <person name="Gould S.B."/>
            <person name="Rensing S.A."/>
        </authorList>
    </citation>
    <scope>NUCLEOTIDE SEQUENCE [LARGE SCALE GENOMIC DNA]</scope>
    <source>
        <strain evidence="5 6">S276</strain>
    </source>
</reference>
<dbReference type="Pfam" id="PF00011">
    <property type="entry name" value="HSP20"/>
    <property type="match status" value="1"/>
</dbReference>
<dbReference type="Gene3D" id="2.60.40.790">
    <property type="match status" value="1"/>
</dbReference>
<dbReference type="AlphaFoldDB" id="A0A388LII2"/>
<accession>A0A388LII2</accession>
<dbReference type="InterPro" id="IPR002068">
    <property type="entry name" value="A-crystallin/Hsp20_dom"/>
</dbReference>
<protein>
    <recommendedName>
        <fullName evidence="4">SHSP domain-containing protein</fullName>
    </recommendedName>
</protein>
<dbReference type="Proteomes" id="UP000265515">
    <property type="component" value="Unassembled WGS sequence"/>
</dbReference>
<dbReference type="OrthoDB" id="5511210at2759"/>
<dbReference type="SUPFAM" id="SSF49764">
    <property type="entry name" value="HSP20-like chaperones"/>
    <property type="match status" value="1"/>
</dbReference>
<evidence type="ECO:0000256" key="3">
    <source>
        <dbReference type="RuleBase" id="RU003616"/>
    </source>
</evidence>
<organism evidence="5 6">
    <name type="scientific">Chara braunii</name>
    <name type="common">Braun's stonewort</name>
    <dbReference type="NCBI Taxonomy" id="69332"/>
    <lineage>
        <taxon>Eukaryota</taxon>
        <taxon>Viridiplantae</taxon>
        <taxon>Streptophyta</taxon>
        <taxon>Charophyceae</taxon>
        <taxon>Charales</taxon>
        <taxon>Characeae</taxon>
        <taxon>Chara</taxon>
    </lineage>
</organism>
<dbReference type="InterPro" id="IPR008978">
    <property type="entry name" value="HSP20-like_chaperone"/>
</dbReference>
<proteinExistence type="inferred from homology"/>
<dbReference type="Gramene" id="GBG82087">
    <property type="protein sequence ID" value="GBG82087"/>
    <property type="gene ID" value="CBR_g34367"/>
</dbReference>
<evidence type="ECO:0000256" key="1">
    <source>
        <dbReference type="ARBA" id="ARBA00023016"/>
    </source>
</evidence>
<dbReference type="PANTHER" id="PTHR11527">
    <property type="entry name" value="HEAT-SHOCK PROTEIN 20 FAMILY MEMBER"/>
    <property type="match status" value="1"/>
</dbReference>
<feature type="domain" description="SHSP" evidence="4">
    <location>
        <begin position="51"/>
        <end position="173"/>
    </location>
</feature>
<dbReference type="EMBL" id="BFEA01000396">
    <property type="protein sequence ID" value="GBG82087.1"/>
    <property type="molecule type" value="Genomic_DNA"/>
</dbReference>
<dbReference type="STRING" id="69332.A0A388LII2"/>
<gene>
    <name evidence="5" type="ORF">CBR_g34367</name>
</gene>
<keyword evidence="6" id="KW-1185">Reference proteome</keyword>
<comment type="caution">
    <text evidence="5">The sequence shown here is derived from an EMBL/GenBank/DDBJ whole genome shotgun (WGS) entry which is preliminary data.</text>
</comment>
<evidence type="ECO:0000313" key="6">
    <source>
        <dbReference type="Proteomes" id="UP000265515"/>
    </source>
</evidence>
<dbReference type="PROSITE" id="PS01031">
    <property type="entry name" value="SHSP"/>
    <property type="match status" value="1"/>
</dbReference>
<comment type="similarity">
    <text evidence="2 3">Belongs to the small heat shock protein (HSP20) family.</text>
</comment>
<name>A0A388LII2_CHABU</name>
<evidence type="ECO:0000313" key="5">
    <source>
        <dbReference type="EMBL" id="GBG82087.1"/>
    </source>
</evidence>
<evidence type="ECO:0000259" key="4">
    <source>
        <dbReference type="PROSITE" id="PS01031"/>
    </source>
</evidence>
<keyword evidence="1" id="KW-0346">Stress response</keyword>
<dbReference type="InterPro" id="IPR031107">
    <property type="entry name" value="Small_HSP"/>
</dbReference>
<evidence type="ECO:0000256" key="2">
    <source>
        <dbReference type="PROSITE-ProRule" id="PRU00285"/>
    </source>
</evidence>